<sequence length="67" mass="7660">MRQGGVMAATDPMRDARWALKCSERELADALDVQEALRREHEYAEAQTKRATARVKACQDKLKKLSR</sequence>
<protein>
    <submittedName>
        <fullName evidence="1">Uncharacterized protein</fullName>
    </submittedName>
</protein>
<evidence type="ECO:0000313" key="2">
    <source>
        <dbReference type="Proteomes" id="UP000223157"/>
    </source>
</evidence>
<gene>
    <name evidence="1" type="ORF">PBI_ZYGOTAIGA_20</name>
</gene>
<reference evidence="1 2" key="1">
    <citation type="submission" date="2014-10" db="EMBL/GenBank/DDBJ databases">
        <authorList>
            <person name="Aguirre C.A."/>
            <person name="Archer J.A."/>
            <person name="Bates T."/>
            <person name="Ion J.M."/>
            <person name="Krejcarek O.E."/>
            <person name="Mitchell C.L."/>
            <person name="Montgomery E.A."/>
            <person name="Soder N.A."/>
            <person name="Verduzco J.A."/>
            <person name="Scherer A.E."/>
            <person name="Westholm D.E."/>
            <person name="Serrano M.G."/>
            <person name="Buck G."/>
            <person name="Lee V."/>
            <person name="Wang Y."/>
            <person name="Carvalho R."/>
            <person name="Voegtly L."/>
            <person name="Shi R."/>
            <person name="Duckworth R."/>
            <person name="Johnson A."/>
            <person name="Loviza R."/>
            <person name="Walstead R."/>
            <person name="Shah Z."/>
            <person name="Kiflezghi M."/>
            <person name="Wade K."/>
            <person name="Anders K.R."/>
            <person name="Braun M.A."/>
            <person name="Delesalle V.A."/>
            <person name="Hughes L.E."/>
            <person name="Ware V.C."/>
            <person name="Bradley K.W."/>
            <person name="Barker L.P."/>
            <person name="Asai D.J."/>
            <person name="Bowman C.A."/>
            <person name="Russell D.A."/>
            <person name="Pope W.H."/>
            <person name="Jacobs-Sera D."/>
            <person name="Hendrix R.W."/>
            <person name="Hatfull G.F."/>
        </authorList>
    </citation>
    <scope>NUCLEOTIDE SEQUENCE [LARGE SCALE GENOMIC DNA]</scope>
</reference>
<organism evidence="1 2">
    <name type="scientific">Mycobacterium phage ZygoTaiga</name>
    <dbReference type="NCBI Taxonomy" id="1566994"/>
    <lineage>
        <taxon>Viruses</taxon>
        <taxon>Duplodnaviria</taxon>
        <taxon>Heunggongvirae</taxon>
        <taxon>Uroviricota</taxon>
        <taxon>Caudoviricetes</taxon>
        <taxon>Ceeclamvirinae</taxon>
        <taxon>Bixzunavirus</taxon>
        <taxon>Bixzunavirus Bxz1</taxon>
    </lineage>
</organism>
<name>A0A0A0YUL6_9CAUD</name>
<evidence type="ECO:0000313" key="1">
    <source>
        <dbReference type="EMBL" id="AIX12701.1"/>
    </source>
</evidence>
<accession>A0A0A0YUL6</accession>
<proteinExistence type="predicted"/>
<dbReference type="Proteomes" id="UP000223157">
    <property type="component" value="Genome"/>
</dbReference>
<dbReference type="EMBL" id="KM881426">
    <property type="protein sequence ID" value="AIX12701.1"/>
    <property type="molecule type" value="Genomic_DNA"/>
</dbReference>